<evidence type="ECO:0000256" key="2">
    <source>
        <dbReference type="ARBA" id="ARBA00004141"/>
    </source>
</evidence>
<organism evidence="9 10">
    <name type="scientific">Bacillus taeanensis</name>
    <dbReference type="NCBI Taxonomy" id="273032"/>
    <lineage>
        <taxon>Bacteria</taxon>
        <taxon>Bacillati</taxon>
        <taxon>Bacillota</taxon>
        <taxon>Bacilli</taxon>
        <taxon>Bacillales</taxon>
        <taxon>Bacillaceae</taxon>
        <taxon>Bacillus</taxon>
    </lineage>
</organism>
<evidence type="ECO:0000256" key="6">
    <source>
        <dbReference type="ARBA" id="ARBA00023136"/>
    </source>
</evidence>
<dbReference type="Proteomes" id="UP000253314">
    <property type="component" value="Unassembled WGS sequence"/>
</dbReference>
<evidence type="ECO:0000256" key="7">
    <source>
        <dbReference type="SAM" id="Phobius"/>
    </source>
</evidence>
<keyword evidence="5 7" id="KW-1133">Transmembrane helix</keyword>
<keyword evidence="10" id="KW-1185">Reference proteome</keyword>
<evidence type="ECO:0000256" key="1">
    <source>
        <dbReference type="ARBA" id="ARBA00001947"/>
    </source>
</evidence>
<proteinExistence type="inferred from homology"/>
<keyword evidence="4 7" id="KW-0812">Transmembrane</keyword>
<dbReference type="GO" id="GO:0006508">
    <property type="term" value="P:proteolysis"/>
    <property type="evidence" value="ECO:0007669"/>
    <property type="project" value="InterPro"/>
</dbReference>
<comment type="similarity">
    <text evidence="3">Belongs to the peptidase M50B family.</text>
</comment>
<comment type="caution">
    <text evidence="9">The sequence shown here is derived from an EMBL/GenBank/DDBJ whole genome shotgun (WGS) entry which is preliminary data.</text>
</comment>
<evidence type="ECO:0000256" key="5">
    <source>
        <dbReference type="ARBA" id="ARBA00022989"/>
    </source>
</evidence>
<dbReference type="GO" id="GO:0016020">
    <property type="term" value="C:membrane"/>
    <property type="evidence" value="ECO:0007669"/>
    <property type="project" value="UniProtKB-SubCell"/>
</dbReference>
<dbReference type="EMBL" id="QOCW01000010">
    <property type="protein sequence ID" value="RBW69419.1"/>
    <property type="molecule type" value="Genomic_DNA"/>
</dbReference>
<dbReference type="AlphaFoldDB" id="A0A366XXB7"/>
<comment type="cofactor">
    <cofactor evidence="1">
        <name>Zn(2+)</name>
        <dbReference type="ChEBI" id="CHEBI:29105"/>
    </cofactor>
</comment>
<dbReference type="OrthoDB" id="2080990at2"/>
<evidence type="ECO:0000256" key="4">
    <source>
        <dbReference type="ARBA" id="ARBA00022692"/>
    </source>
</evidence>
<comment type="subcellular location">
    <subcellularLocation>
        <location evidence="2">Membrane</location>
        <topology evidence="2">Multi-pass membrane protein</topology>
    </subcellularLocation>
</comment>
<feature type="transmembrane region" description="Helical" evidence="7">
    <location>
        <begin position="85"/>
        <end position="105"/>
    </location>
</feature>
<keyword evidence="6 7" id="KW-0472">Membrane</keyword>
<evidence type="ECO:0000259" key="8">
    <source>
        <dbReference type="Pfam" id="PF02163"/>
    </source>
</evidence>
<accession>A0A366XXB7</accession>
<gene>
    <name evidence="9" type="ORF">DS031_10870</name>
</gene>
<name>A0A366XXB7_9BACI</name>
<evidence type="ECO:0000256" key="3">
    <source>
        <dbReference type="ARBA" id="ARBA00007931"/>
    </source>
</evidence>
<dbReference type="Pfam" id="PF02163">
    <property type="entry name" value="Peptidase_M50"/>
    <property type="match status" value="1"/>
</dbReference>
<reference evidence="9 10" key="1">
    <citation type="submission" date="2018-07" db="EMBL/GenBank/DDBJ databases">
        <title>Lottiidibacillus patelloidae gen. nov., sp. nov., isolated from the intestinal tract of a marine limpet and the reclassification of B. taeanensis BH030017T, B. algicola KMM 3737T and B. hwajinpoensis SW-72T as genus Lottiidibacillus.</title>
        <authorList>
            <person name="Liu R."/>
            <person name="Huang Z."/>
        </authorList>
    </citation>
    <scope>NUCLEOTIDE SEQUENCE [LARGE SCALE GENOMIC DNA]</scope>
    <source>
        <strain evidence="9 10">BH030017</strain>
    </source>
</reference>
<evidence type="ECO:0000313" key="10">
    <source>
        <dbReference type="Proteomes" id="UP000253314"/>
    </source>
</evidence>
<sequence>MIELIFTVFLFLIILSTAQFSHEFGHLITAKTLRIKKIVLVMGSGPTIFTIRTVNTRIEINLLFFLGGYTTSEARVETPYWKQSLIAVGGPMINLLIVFFILILLQFAHIPFYISLITPVIAVNLWIGIVNLVPFRWYGKESDGWSFIKNSILAMRAA</sequence>
<evidence type="ECO:0000313" key="9">
    <source>
        <dbReference type="EMBL" id="RBW69419.1"/>
    </source>
</evidence>
<feature type="transmembrane region" description="Helical" evidence="7">
    <location>
        <begin position="112"/>
        <end position="133"/>
    </location>
</feature>
<protein>
    <recommendedName>
        <fullName evidence="8">Peptidase M50 domain-containing protein</fullName>
    </recommendedName>
</protein>
<feature type="domain" description="Peptidase M50" evidence="8">
    <location>
        <begin position="11"/>
        <end position="106"/>
    </location>
</feature>
<dbReference type="InterPro" id="IPR008915">
    <property type="entry name" value="Peptidase_M50"/>
</dbReference>